<dbReference type="Proteomes" id="UP000694844">
    <property type="component" value="Chromosome 6"/>
</dbReference>
<keyword evidence="1" id="KW-1133">Transmembrane helix</keyword>
<sequence length="227" mass="25434">MGAILLYTIVIVVVCITTMPTKTQDSSDSCPISIHTVNVVNSCPENEEDWQEAATRKNCSAYASQCDEPDRLQYHCVIDPLITGLLEVCAYVQNIVGGHCTDYSTSGNLIKWNTKTDCTTFLKSCPVFYLSIEGYKYPGCYNLTKKTTTVNVEYTMNGLSTSSFVSTTNAMSMHEKEDAEKDKLWIQALMVVGISVAIVAAVICVLIYYYYVKKKKEKNRLKKEIFD</sequence>
<gene>
    <name evidence="4" type="primary">LOC111100837</name>
</gene>
<feature type="transmembrane region" description="Helical" evidence="1">
    <location>
        <begin position="184"/>
        <end position="212"/>
    </location>
</feature>
<evidence type="ECO:0000256" key="1">
    <source>
        <dbReference type="SAM" id="Phobius"/>
    </source>
</evidence>
<accession>A0A8B8ABW6</accession>
<protein>
    <submittedName>
        <fullName evidence="4">Uncharacterized protein LOC111100837</fullName>
    </submittedName>
</protein>
<reference evidence="4" key="1">
    <citation type="submission" date="2025-08" db="UniProtKB">
        <authorList>
            <consortium name="RefSeq"/>
        </authorList>
    </citation>
    <scope>IDENTIFICATION</scope>
    <source>
        <tissue evidence="4">Whole sample</tissue>
    </source>
</reference>
<dbReference type="GeneID" id="111100837"/>
<keyword evidence="2" id="KW-0732">Signal</keyword>
<name>A0A8B8ABW6_CRAVI</name>
<dbReference type="OrthoDB" id="6193349at2759"/>
<dbReference type="KEGG" id="cvn:111100837"/>
<proteinExistence type="predicted"/>
<evidence type="ECO:0000313" key="4">
    <source>
        <dbReference type="RefSeq" id="XP_022288660.1"/>
    </source>
</evidence>
<organism evidence="3 4">
    <name type="scientific">Crassostrea virginica</name>
    <name type="common">Eastern oyster</name>
    <dbReference type="NCBI Taxonomy" id="6565"/>
    <lineage>
        <taxon>Eukaryota</taxon>
        <taxon>Metazoa</taxon>
        <taxon>Spiralia</taxon>
        <taxon>Lophotrochozoa</taxon>
        <taxon>Mollusca</taxon>
        <taxon>Bivalvia</taxon>
        <taxon>Autobranchia</taxon>
        <taxon>Pteriomorphia</taxon>
        <taxon>Ostreida</taxon>
        <taxon>Ostreoidea</taxon>
        <taxon>Ostreidae</taxon>
        <taxon>Crassostrea</taxon>
    </lineage>
</organism>
<feature type="signal peptide" evidence="2">
    <location>
        <begin position="1"/>
        <end position="23"/>
    </location>
</feature>
<dbReference type="AlphaFoldDB" id="A0A8B8ABW6"/>
<keyword evidence="1" id="KW-0472">Membrane</keyword>
<dbReference type="RefSeq" id="XP_022288660.1">
    <property type="nucleotide sequence ID" value="XM_022432952.1"/>
</dbReference>
<keyword evidence="3" id="KW-1185">Reference proteome</keyword>
<evidence type="ECO:0000256" key="2">
    <source>
        <dbReference type="SAM" id="SignalP"/>
    </source>
</evidence>
<feature type="chain" id="PRO_5034184008" evidence="2">
    <location>
        <begin position="24"/>
        <end position="227"/>
    </location>
</feature>
<keyword evidence="1" id="KW-0812">Transmembrane</keyword>
<evidence type="ECO:0000313" key="3">
    <source>
        <dbReference type="Proteomes" id="UP000694844"/>
    </source>
</evidence>